<gene>
    <name evidence="1" type="ORF">CEURO_LOCUS17953</name>
</gene>
<evidence type="ECO:0008006" key="3">
    <source>
        <dbReference type="Google" id="ProtNLM"/>
    </source>
</evidence>
<comment type="caution">
    <text evidence="1">The sequence shown here is derived from an EMBL/GenBank/DDBJ whole genome shotgun (WGS) entry which is preliminary data.</text>
</comment>
<accession>A0A9P0ZMV9</accession>
<dbReference type="PANTHER" id="PTHR33116:SF86">
    <property type="entry name" value="REVERSE TRANSCRIPTASE DOMAIN-CONTAINING PROTEIN"/>
    <property type="match status" value="1"/>
</dbReference>
<dbReference type="EMBL" id="CAMAPE010000051">
    <property type="protein sequence ID" value="CAH9108064.1"/>
    <property type="molecule type" value="Genomic_DNA"/>
</dbReference>
<reference evidence="1" key="1">
    <citation type="submission" date="2022-07" db="EMBL/GenBank/DDBJ databases">
        <authorList>
            <person name="Macas J."/>
            <person name="Novak P."/>
            <person name="Neumann P."/>
        </authorList>
    </citation>
    <scope>NUCLEOTIDE SEQUENCE</scope>
</reference>
<evidence type="ECO:0000313" key="2">
    <source>
        <dbReference type="Proteomes" id="UP001152484"/>
    </source>
</evidence>
<dbReference type="AlphaFoldDB" id="A0A9P0ZMV9"/>
<sequence length="400" mass="45670">MIREVLQEYEEASGQMINYHKSTLYFSANVVGDVRKGLKEMLGVGPMEAEARYLGLPSLVGRSRREVLGFIKEQVIKRINGWNHKFLSKAGREVLLKTVVQAMPNYAMNVFLFPRDMCMELERPMNGFWWTGASGRGTSWKHWVGMSFPKKKGGMGFKRMREFNLAMLEKQAGRIFKQPDSLVARVLKARYYPCSSFIEAKIGHNPSFVWRSIFETHSLIKQGFMWKMGKGNLINVWRDPWSPCPDNSKVESVVIEGLENCTVAGLLQAGGAARDIDILTDLFNSRDRKLILKIPVSLRRVQGQVIRRWEEDGRYSVRSSYRFLTQNVEDDPLAEKELLHGLQKYDEMELCSSSGSWTGLRASLLISERRIAAESSYANGGYRCWSIKLYGEGGVTHKNQ</sequence>
<evidence type="ECO:0000313" key="1">
    <source>
        <dbReference type="EMBL" id="CAH9108064.1"/>
    </source>
</evidence>
<dbReference type="OrthoDB" id="1734132at2759"/>
<name>A0A9P0ZMV9_CUSEU</name>
<keyword evidence="2" id="KW-1185">Reference proteome</keyword>
<proteinExistence type="predicted"/>
<dbReference type="Proteomes" id="UP001152484">
    <property type="component" value="Unassembled WGS sequence"/>
</dbReference>
<organism evidence="1 2">
    <name type="scientific">Cuscuta europaea</name>
    <name type="common">European dodder</name>
    <dbReference type="NCBI Taxonomy" id="41803"/>
    <lineage>
        <taxon>Eukaryota</taxon>
        <taxon>Viridiplantae</taxon>
        <taxon>Streptophyta</taxon>
        <taxon>Embryophyta</taxon>
        <taxon>Tracheophyta</taxon>
        <taxon>Spermatophyta</taxon>
        <taxon>Magnoliopsida</taxon>
        <taxon>eudicotyledons</taxon>
        <taxon>Gunneridae</taxon>
        <taxon>Pentapetalae</taxon>
        <taxon>asterids</taxon>
        <taxon>lamiids</taxon>
        <taxon>Solanales</taxon>
        <taxon>Convolvulaceae</taxon>
        <taxon>Cuscuteae</taxon>
        <taxon>Cuscuta</taxon>
        <taxon>Cuscuta subgen. Cuscuta</taxon>
    </lineage>
</organism>
<dbReference type="PANTHER" id="PTHR33116">
    <property type="entry name" value="REVERSE TRANSCRIPTASE ZINC-BINDING DOMAIN-CONTAINING PROTEIN-RELATED-RELATED"/>
    <property type="match status" value="1"/>
</dbReference>
<protein>
    <recommendedName>
        <fullName evidence="3">Reverse transcriptase</fullName>
    </recommendedName>
</protein>